<evidence type="ECO:0000259" key="1">
    <source>
        <dbReference type="Pfam" id="PF00561"/>
    </source>
</evidence>
<feature type="domain" description="AB hydrolase-1" evidence="1">
    <location>
        <begin position="42"/>
        <end position="272"/>
    </location>
</feature>
<sequence>MNHSHEVRGDVVTSYKNAPTHTINAGGVTFAYRELGPRSDVPVVFLTHLAAVLDNWDPRVVDGFAAKRRVITFDSRGVGASTGSTPRTIEAMAEDAVTFIRALGFESVDLHGFSMGGMIAQVIAQTEPDLVRKLILTGTGPAGGEGIKNVTWLSHLDTVRGLLTLQDPKQFLFFTRTAGGRRAGKEFLARLKERTQDRDKAISPVSYSNQLKAIHRWGLKRPQDLSVIHQPVLVVNGDSDRMVPSVNSTDLARRVPNGELVIYPDAGHGGIFQFHQQFVETALEFLERR</sequence>
<accession>A0AB39P115</accession>
<keyword evidence="2" id="KW-0378">Hydrolase</keyword>
<dbReference type="Pfam" id="PF00561">
    <property type="entry name" value="Abhydrolase_1"/>
    <property type="match status" value="1"/>
</dbReference>
<dbReference type="EMBL" id="CP163435">
    <property type="protein sequence ID" value="XDQ24192.1"/>
    <property type="molecule type" value="Genomic_DNA"/>
</dbReference>
<reference evidence="2" key="1">
    <citation type="submission" date="2024-07" db="EMBL/GenBank/DDBJ databases">
        <authorList>
            <person name="Yu S.T."/>
        </authorList>
    </citation>
    <scope>NUCLEOTIDE SEQUENCE</scope>
    <source>
        <strain evidence="2">R21</strain>
    </source>
</reference>
<dbReference type="PRINTS" id="PR00111">
    <property type="entry name" value="ABHYDROLASE"/>
</dbReference>
<name>A0AB39P115_9ACTN</name>
<dbReference type="GO" id="GO:0016787">
    <property type="term" value="F:hydrolase activity"/>
    <property type="evidence" value="ECO:0007669"/>
    <property type="project" value="UniProtKB-KW"/>
</dbReference>
<organism evidence="2">
    <name type="scientific">Streptomyces sp. R21</name>
    <dbReference type="NCBI Taxonomy" id="3238627"/>
    <lineage>
        <taxon>Bacteria</taxon>
        <taxon>Bacillati</taxon>
        <taxon>Actinomycetota</taxon>
        <taxon>Actinomycetes</taxon>
        <taxon>Kitasatosporales</taxon>
        <taxon>Streptomycetaceae</taxon>
        <taxon>Streptomyces</taxon>
    </lineage>
</organism>
<proteinExistence type="predicted"/>
<dbReference type="InterPro" id="IPR000073">
    <property type="entry name" value="AB_hydrolase_1"/>
</dbReference>
<dbReference type="PANTHER" id="PTHR43433:SF5">
    <property type="entry name" value="AB HYDROLASE-1 DOMAIN-CONTAINING PROTEIN"/>
    <property type="match status" value="1"/>
</dbReference>
<dbReference type="SUPFAM" id="SSF53474">
    <property type="entry name" value="alpha/beta-Hydrolases"/>
    <property type="match status" value="1"/>
</dbReference>
<dbReference type="InterPro" id="IPR050471">
    <property type="entry name" value="AB_hydrolase"/>
</dbReference>
<gene>
    <name evidence="2" type="ORF">AB5J56_05525</name>
</gene>
<protein>
    <submittedName>
        <fullName evidence="2">Alpha/beta fold hydrolase</fullName>
    </submittedName>
</protein>
<evidence type="ECO:0000313" key="2">
    <source>
        <dbReference type="EMBL" id="XDQ24192.1"/>
    </source>
</evidence>
<dbReference type="RefSeq" id="WP_369230618.1">
    <property type="nucleotide sequence ID" value="NZ_CP163435.1"/>
</dbReference>
<dbReference type="InterPro" id="IPR029058">
    <property type="entry name" value="AB_hydrolase_fold"/>
</dbReference>
<dbReference type="AlphaFoldDB" id="A0AB39P115"/>
<dbReference type="Gene3D" id="3.40.50.1820">
    <property type="entry name" value="alpha/beta hydrolase"/>
    <property type="match status" value="1"/>
</dbReference>
<dbReference type="PANTHER" id="PTHR43433">
    <property type="entry name" value="HYDROLASE, ALPHA/BETA FOLD FAMILY PROTEIN"/>
    <property type="match status" value="1"/>
</dbReference>